<feature type="domain" description="POTRA" evidence="10">
    <location>
        <begin position="231"/>
        <end position="328"/>
    </location>
</feature>
<evidence type="ECO:0000259" key="10">
    <source>
        <dbReference type="PROSITE" id="PS51779"/>
    </source>
</evidence>
<feature type="domain" description="POTRA" evidence="10">
    <location>
        <begin position="331"/>
        <end position="411"/>
    </location>
</feature>
<keyword evidence="3 9" id="KW-0812">Transmembrane</keyword>
<reference evidence="11" key="1">
    <citation type="journal article" date="2020" name="mSystems">
        <title>Genome- and Community-Level Interaction Insights into Carbon Utilization and Element Cycling Functions of Hydrothermarchaeota in Hydrothermal Sediment.</title>
        <authorList>
            <person name="Zhou Z."/>
            <person name="Liu Y."/>
            <person name="Xu W."/>
            <person name="Pan J."/>
            <person name="Luo Z.H."/>
            <person name="Li M."/>
        </authorList>
    </citation>
    <scope>NUCLEOTIDE SEQUENCE [LARGE SCALE GENOMIC DNA]</scope>
    <source>
        <strain evidence="11">HyVt-115</strain>
    </source>
</reference>
<keyword evidence="7" id="KW-0998">Cell outer membrane</keyword>
<dbReference type="EMBL" id="DQWS01000239">
    <property type="protein sequence ID" value="HDD53696.1"/>
    <property type="molecule type" value="Genomic_DNA"/>
</dbReference>
<dbReference type="PROSITE" id="PS51779">
    <property type="entry name" value="POTRA"/>
    <property type="match status" value="4"/>
</dbReference>
<keyword evidence="6 9" id="KW-0472">Membrane</keyword>
<dbReference type="NCBIfam" id="TIGR03303">
    <property type="entry name" value="OM_YaeT"/>
    <property type="match status" value="1"/>
</dbReference>
<comment type="subcellular location">
    <subcellularLocation>
        <location evidence="1">Membrane</location>
    </subcellularLocation>
</comment>
<evidence type="ECO:0000256" key="4">
    <source>
        <dbReference type="ARBA" id="ARBA00022729"/>
    </source>
</evidence>
<dbReference type="GO" id="GO:0071709">
    <property type="term" value="P:membrane assembly"/>
    <property type="evidence" value="ECO:0007669"/>
    <property type="project" value="InterPro"/>
</dbReference>
<dbReference type="PIRSF" id="PIRSF006076">
    <property type="entry name" value="OM_assembly_OMP85"/>
    <property type="match status" value="1"/>
</dbReference>
<evidence type="ECO:0000256" key="8">
    <source>
        <dbReference type="NCBIfam" id="TIGR03303"/>
    </source>
</evidence>
<evidence type="ECO:0000256" key="9">
    <source>
        <dbReference type="SAM" id="Phobius"/>
    </source>
</evidence>
<evidence type="ECO:0000256" key="6">
    <source>
        <dbReference type="ARBA" id="ARBA00023136"/>
    </source>
</evidence>
<evidence type="ECO:0000256" key="7">
    <source>
        <dbReference type="ARBA" id="ARBA00023237"/>
    </source>
</evidence>
<feature type="domain" description="POTRA" evidence="10">
    <location>
        <begin position="414"/>
        <end position="486"/>
    </location>
</feature>
<keyword evidence="9" id="KW-1133">Transmembrane helix</keyword>
<dbReference type="Pfam" id="PF01103">
    <property type="entry name" value="Omp85"/>
    <property type="match status" value="1"/>
</dbReference>
<feature type="transmembrane region" description="Helical" evidence="9">
    <location>
        <begin position="53"/>
        <end position="71"/>
    </location>
</feature>
<evidence type="ECO:0000256" key="3">
    <source>
        <dbReference type="ARBA" id="ARBA00022692"/>
    </source>
</evidence>
<evidence type="ECO:0000256" key="1">
    <source>
        <dbReference type="ARBA" id="ARBA00004370"/>
    </source>
</evidence>
<accession>A0A7C0Y9Z9</accession>
<evidence type="ECO:0000313" key="11">
    <source>
        <dbReference type="EMBL" id="HDD53696.1"/>
    </source>
</evidence>
<dbReference type="InterPro" id="IPR034746">
    <property type="entry name" value="POTRA"/>
</dbReference>
<evidence type="ECO:0000256" key="2">
    <source>
        <dbReference type="ARBA" id="ARBA00022452"/>
    </source>
</evidence>
<comment type="caution">
    <text evidence="11">The sequence shown here is derived from an EMBL/GenBank/DDBJ whole genome shotgun (WGS) entry which is preliminary data.</text>
</comment>
<dbReference type="Gene3D" id="3.10.20.310">
    <property type="entry name" value="membrane protein fhac"/>
    <property type="match status" value="5"/>
</dbReference>
<dbReference type="Gene3D" id="2.40.160.50">
    <property type="entry name" value="membrane protein fhac: a member of the omp85/tpsb transporter family"/>
    <property type="match status" value="1"/>
</dbReference>
<proteinExistence type="inferred from homology"/>
<feature type="domain" description="POTRA" evidence="10">
    <location>
        <begin position="80"/>
        <end position="151"/>
    </location>
</feature>
<keyword evidence="2" id="KW-1134">Transmembrane beta strand</keyword>
<dbReference type="GO" id="GO:0009279">
    <property type="term" value="C:cell outer membrane"/>
    <property type="evidence" value="ECO:0007669"/>
    <property type="project" value="UniProtKB-UniRule"/>
</dbReference>
<dbReference type="InterPro" id="IPR000184">
    <property type="entry name" value="Bac_surfAg_D15"/>
</dbReference>
<dbReference type="HAMAP" id="MF_01430">
    <property type="entry name" value="OM_assembly_BamA"/>
    <property type="match status" value="1"/>
</dbReference>
<dbReference type="AlphaFoldDB" id="A0A7C0Y9Z9"/>
<dbReference type="Proteomes" id="UP000885690">
    <property type="component" value="Unassembled WGS sequence"/>
</dbReference>
<keyword evidence="4" id="KW-0732">Signal</keyword>
<dbReference type="PANTHER" id="PTHR12815:SF47">
    <property type="entry name" value="TRANSLOCATION AND ASSEMBLY MODULE SUBUNIT TAMA"/>
    <property type="match status" value="1"/>
</dbReference>
<gene>
    <name evidence="11" type="primary">bamA</name>
    <name evidence="11" type="ORF">ENF32_06495</name>
</gene>
<sequence>MEGLLLRGRHSSGGCCEGISPFQEGRKKGGGHLCLLKKLEEGRVGRGAVKGSIVVFFLLVFSVCLLFGGFVDARAQSPQLLVKAIEIQGNKRVDKETILFKLKSKEGEPFSVSKVREDVKSLYETGYFEDVEVDAEPFEGGVKLVYKVEERPLVARVLVKGNKKIKTKDITKELKKFPLSIYNENIVKENVRKIMQMYQAKGYYDVRVDVERKERRGRIVLTYRIREGRKAHVAKIEFVGNKHFSDRTLSGQMLTKEKNLWNMVTTFVGHFLGKPSTYYYIPDLLKLDLMKVREFYRDHGFLRVAVGDPQVSVKGSGKIYIKVPIEEGPRYKVANVNLQLWTDDPFKSEDIKKLLGLKSGEWYGAATMRQDVNNLTELYGSKGYVNADVRPLVEIDDKDHTVRVTYRIEKGAKYYVGKIEVQGNVKTRDKVIRRELGLAEGDVMNTLALKAAKERLSRLGYFSQVDIETKPGEDHFEDILVNVEEQPTGSLMFGGGYSTQEAFGAMVQLQEKNLFGRGQSVSLSGNFSGKRAEYDLSFFDPYILDRPLSLGVRTHHLTYEFDTFDEESLGFTITLGKRIWNWHTTASIGYELQSVDISGVDDDAPEFIHDQRGRSVSSAIILGLSQDTRNSTVLPTKGFQRRVSLKVAGLGGDEYYYKVIADAGWFFSINKLIKNSVFHVRGRVGFINPLPIGDGSDRPVYERFFVGGDNTVRGFDEDEASPERDGQAIGGTKELIVNVEYLFPLVGGLRGLVFYDTGAAFDNGDQISLGGLRHAVGVGIRFITPFGPLKLDLGYKLDRKKGEDSTKVHFSVGTVF</sequence>
<organism evidence="11">
    <name type="scientific">Thermosulfidibacter takaii</name>
    <dbReference type="NCBI Taxonomy" id="412593"/>
    <lineage>
        <taxon>Bacteria</taxon>
        <taxon>Pseudomonadati</taxon>
        <taxon>Thermosulfidibacterota</taxon>
        <taxon>Thermosulfidibacteria</taxon>
        <taxon>Thermosulfidibacterales</taxon>
        <taxon>Thermosulfidibacteraceae</taxon>
    </lineage>
</organism>
<dbReference type="PANTHER" id="PTHR12815">
    <property type="entry name" value="SORTING AND ASSEMBLY MACHINERY SAMM50 PROTEIN FAMILY MEMBER"/>
    <property type="match status" value="1"/>
</dbReference>
<name>A0A7C0Y9Z9_9BACT</name>
<dbReference type="InterPro" id="IPR039910">
    <property type="entry name" value="D15-like"/>
</dbReference>
<evidence type="ECO:0000256" key="5">
    <source>
        <dbReference type="ARBA" id="ARBA00022737"/>
    </source>
</evidence>
<keyword evidence="5" id="KW-0677">Repeat</keyword>
<dbReference type="InterPro" id="IPR023707">
    <property type="entry name" value="OM_assembly_BamA"/>
</dbReference>
<dbReference type="Pfam" id="PF07244">
    <property type="entry name" value="POTRA"/>
    <property type="match status" value="5"/>
</dbReference>
<dbReference type="InterPro" id="IPR010827">
    <property type="entry name" value="BamA/TamA_POTRA"/>
</dbReference>
<protein>
    <recommendedName>
        <fullName evidence="8">Outer membrane protein assembly factor BamA</fullName>
    </recommendedName>
</protein>